<evidence type="ECO:0000256" key="3">
    <source>
        <dbReference type="ARBA" id="ARBA00022737"/>
    </source>
</evidence>
<keyword evidence="5" id="KW-0966">Cell projection</keyword>
<dbReference type="PANTHER" id="PTHR15722">
    <property type="entry name" value="IFT140/172-RELATED"/>
    <property type="match status" value="1"/>
</dbReference>
<dbReference type="PANTHER" id="PTHR15722:SF7">
    <property type="entry name" value="INTRAFLAGELLAR TRANSPORT PROTEIN 140 HOMOLOG"/>
    <property type="match status" value="1"/>
</dbReference>
<keyword evidence="4" id="KW-0969">Cilium</keyword>
<dbReference type="Proteomes" id="UP000440578">
    <property type="component" value="Unassembled WGS sequence"/>
</dbReference>
<dbReference type="Gene3D" id="3.60.10.10">
    <property type="entry name" value="Endonuclease/exonuclease/phosphatase"/>
    <property type="match status" value="1"/>
</dbReference>
<dbReference type="InterPro" id="IPR005135">
    <property type="entry name" value="Endo/exonuclease/phosphatase"/>
</dbReference>
<dbReference type="InterPro" id="IPR011990">
    <property type="entry name" value="TPR-like_helical_dom_sf"/>
</dbReference>
<name>A0A6A4VBI8_AMPAM</name>
<dbReference type="FunFam" id="1.25.40.470:FF:000015">
    <property type="entry name" value="Intraflagellar transport particle protein 140"/>
    <property type="match status" value="1"/>
</dbReference>
<dbReference type="InterPro" id="IPR056154">
    <property type="entry name" value="Beta-prop_IFT140_1st"/>
</dbReference>
<organism evidence="13 14">
    <name type="scientific">Amphibalanus amphitrite</name>
    <name type="common">Striped barnacle</name>
    <name type="synonym">Balanus amphitrite</name>
    <dbReference type="NCBI Taxonomy" id="1232801"/>
    <lineage>
        <taxon>Eukaryota</taxon>
        <taxon>Metazoa</taxon>
        <taxon>Ecdysozoa</taxon>
        <taxon>Arthropoda</taxon>
        <taxon>Crustacea</taxon>
        <taxon>Multicrustacea</taxon>
        <taxon>Cirripedia</taxon>
        <taxon>Thoracica</taxon>
        <taxon>Thoracicalcarea</taxon>
        <taxon>Balanomorpha</taxon>
        <taxon>Balanoidea</taxon>
        <taxon>Balanidae</taxon>
        <taxon>Amphibalaninae</taxon>
        <taxon>Amphibalanus</taxon>
    </lineage>
</organism>
<dbReference type="SUPFAM" id="SSF56219">
    <property type="entry name" value="DNase I-like"/>
    <property type="match status" value="1"/>
</dbReference>
<dbReference type="InterPro" id="IPR056155">
    <property type="entry name" value="Beta-prop_IFT140_2nd"/>
</dbReference>
<dbReference type="InterPro" id="IPR015943">
    <property type="entry name" value="WD40/YVTN_repeat-like_dom_sf"/>
</dbReference>
<dbReference type="SUPFAM" id="SSF48452">
    <property type="entry name" value="TPR-like"/>
    <property type="match status" value="1"/>
</dbReference>
<feature type="domain" description="IF140/IFT172/WDR19 TPR" evidence="12">
    <location>
        <begin position="892"/>
        <end position="1377"/>
    </location>
</feature>
<dbReference type="InterPro" id="IPR036691">
    <property type="entry name" value="Endo/exonu/phosph_ase_sf"/>
</dbReference>
<dbReference type="Pfam" id="PF24760">
    <property type="entry name" value="TPR_IF140_C"/>
    <property type="match status" value="1"/>
</dbReference>
<dbReference type="Pfam" id="PF24762">
    <property type="entry name" value="TPR_IF140-IFT172"/>
    <property type="match status" value="1"/>
</dbReference>
<feature type="domain" description="IFT140 second beta-propeller" evidence="10">
    <location>
        <begin position="675"/>
        <end position="833"/>
    </location>
</feature>
<comment type="subcellular location">
    <subcellularLocation>
        <location evidence="1">Cell projection</location>
        <location evidence="1">Cilium</location>
    </subcellularLocation>
</comment>
<proteinExistence type="predicted"/>
<evidence type="ECO:0000256" key="4">
    <source>
        <dbReference type="ARBA" id="ARBA00023069"/>
    </source>
</evidence>
<feature type="domain" description="IF140 C-terminal TPR" evidence="11">
    <location>
        <begin position="1385"/>
        <end position="1508"/>
    </location>
</feature>
<keyword evidence="2" id="KW-0853">WD repeat</keyword>
<feature type="domain" description="IFT140 first beta-propeller" evidence="9">
    <location>
        <begin position="263"/>
        <end position="450"/>
    </location>
</feature>
<reference evidence="13 14" key="1">
    <citation type="submission" date="2019-07" db="EMBL/GenBank/DDBJ databases">
        <title>Draft genome assembly of a fouling barnacle, Amphibalanus amphitrite (Darwin, 1854): The first reference genome for Thecostraca.</title>
        <authorList>
            <person name="Kim W."/>
        </authorList>
    </citation>
    <scope>NUCLEOTIDE SEQUENCE [LARGE SCALE GENOMIC DNA]</scope>
    <source>
        <strain evidence="13">SNU_AA5</strain>
        <tissue evidence="13">Soma without cirri and trophi</tissue>
    </source>
</reference>
<feature type="domain" description="IFT140 second beta-propeller" evidence="10">
    <location>
        <begin position="459"/>
        <end position="636"/>
    </location>
</feature>
<feature type="signal peptide" evidence="7">
    <location>
        <begin position="1"/>
        <end position="26"/>
    </location>
</feature>
<dbReference type="GO" id="GO:0005930">
    <property type="term" value="C:axoneme"/>
    <property type="evidence" value="ECO:0007669"/>
    <property type="project" value="TreeGrafter"/>
</dbReference>
<dbReference type="GO" id="GO:0003824">
    <property type="term" value="F:catalytic activity"/>
    <property type="evidence" value="ECO:0007669"/>
    <property type="project" value="InterPro"/>
</dbReference>
<dbReference type="GO" id="GO:0030991">
    <property type="term" value="C:intraciliary transport particle A"/>
    <property type="evidence" value="ECO:0007669"/>
    <property type="project" value="TreeGrafter"/>
</dbReference>
<keyword evidence="13" id="KW-0282">Flagellum</keyword>
<dbReference type="Pfam" id="PF23383">
    <property type="entry name" value="Beta-prop_IFT140_1st"/>
    <property type="match status" value="1"/>
</dbReference>
<dbReference type="Gene3D" id="2.130.10.10">
    <property type="entry name" value="YVTN repeat-like/Quinoprotein amine dehydrogenase"/>
    <property type="match status" value="1"/>
</dbReference>
<dbReference type="OrthoDB" id="10258787at2759"/>
<evidence type="ECO:0000259" key="9">
    <source>
        <dbReference type="Pfam" id="PF23383"/>
    </source>
</evidence>
<protein>
    <submittedName>
        <fullName evidence="13">Intraflagellar transport protein 140</fullName>
    </submittedName>
</protein>
<evidence type="ECO:0000259" key="10">
    <source>
        <dbReference type="Pfam" id="PF23385"/>
    </source>
</evidence>
<dbReference type="InterPro" id="IPR056156">
    <property type="entry name" value="TPR_IF140_C"/>
</dbReference>
<evidence type="ECO:0000313" key="14">
    <source>
        <dbReference type="Proteomes" id="UP000440578"/>
    </source>
</evidence>
<dbReference type="GO" id="GO:0035721">
    <property type="term" value="P:intraciliary retrograde transport"/>
    <property type="evidence" value="ECO:0007669"/>
    <property type="project" value="TreeGrafter"/>
</dbReference>
<dbReference type="InterPro" id="IPR036322">
    <property type="entry name" value="WD40_repeat_dom_sf"/>
</dbReference>
<evidence type="ECO:0000256" key="2">
    <source>
        <dbReference type="ARBA" id="ARBA00022574"/>
    </source>
</evidence>
<feature type="compositionally biased region" description="Basic residues" evidence="6">
    <location>
        <begin position="78"/>
        <end position="104"/>
    </location>
</feature>
<evidence type="ECO:0000256" key="6">
    <source>
        <dbReference type="SAM" id="MobiDB-lite"/>
    </source>
</evidence>
<evidence type="ECO:0000259" key="12">
    <source>
        <dbReference type="Pfam" id="PF24762"/>
    </source>
</evidence>
<keyword evidence="3" id="KW-0677">Repeat</keyword>
<evidence type="ECO:0000259" key="11">
    <source>
        <dbReference type="Pfam" id="PF24760"/>
    </source>
</evidence>
<evidence type="ECO:0000259" key="8">
    <source>
        <dbReference type="Pfam" id="PF03372"/>
    </source>
</evidence>
<dbReference type="SUPFAM" id="SSF50978">
    <property type="entry name" value="WD40 repeat-like"/>
    <property type="match status" value="1"/>
</dbReference>
<dbReference type="Pfam" id="PF23385">
    <property type="entry name" value="Beta-prop_IFT140_2nd"/>
    <property type="match status" value="2"/>
</dbReference>
<keyword evidence="7" id="KW-0732">Signal</keyword>
<evidence type="ECO:0000256" key="1">
    <source>
        <dbReference type="ARBA" id="ARBA00004138"/>
    </source>
</evidence>
<gene>
    <name evidence="13" type="primary">Ift140_0</name>
    <name evidence="13" type="ORF">FJT64_010700</name>
</gene>
<feature type="region of interest" description="Disordered" evidence="6">
    <location>
        <begin position="702"/>
        <end position="724"/>
    </location>
</feature>
<feature type="region of interest" description="Disordered" evidence="6">
    <location>
        <begin position="29"/>
        <end position="109"/>
    </location>
</feature>
<comment type="caution">
    <text evidence="13">The sequence shown here is derived from an EMBL/GenBank/DDBJ whole genome shotgun (WGS) entry which is preliminary data.</text>
</comment>
<feature type="chain" id="PRO_5025574322" evidence="7">
    <location>
        <begin position="27"/>
        <end position="1558"/>
    </location>
</feature>
<evidence type="ECO:0000313" key="13">
    <source>
        <dbReference type="EMBL" id="KAF0291155.1"/>
    </source>
</evidence>
<accession>A0A6A4VBI8</accession>
<evidence type="ECO:0000256" key="5">
    <source>
        <dbReference type="ARBA" id="ARBA00023273"/>
    </source>
</evidence>
<keyword evidence="14" id="KW-1185">Reference proteome</keyword>
<evidence type="ECO:0000256" key="7">
    <source>
        <dbReference type="SAM" id="SignalP"/>
    </source>
</evidence>
<dbReference type="EMBL" id="VIIS01001904">
    <property type="protein sequence ID" value="KAF0291155.1"/>
    <property type="molecule type" value="Genomic_DNA"/>
</dbReference>
<dbReference type="Gene3D" id="1.25.40.470">
    <property type="match status" value="2"/>
</dbReference>
<sequence>MRLLPKHRDLLRLVVLLAVVQSLVQTAVPAERPPPSRRVVTAPGDLEPARGQLTRPEHGRLVPPPPTGPTADCDPQPRRRARRGRRAPSARKRGSKGAKHRERHQRPADSVSLVIGTLNVQSVKPKLLELSTLLHGHNYDLMCLTETWLRPTTPNRLVVLPGYQLLRADRSDGRGYGGVALATRDGVSVSPIKMPADASCPGSKLETLWTLIKPDSRRQFVLCTVYRPPRHTVADLTADFTDLQAQLQHVTVNYPHLKLFISVIYYITESGSCMEVLQADGSIRFLLYYDAKEELVVVTDTMVLGEFQVEYDGTLSEITKVKLSGRSQDMQLSWAGKGILAVATGEPHIRLWDLDRGDNYAVRLDGHYFSDKDAVTSLAYCPGKAVLAAGTSLGKVAFYKYFRVEKDEEHNWHVQYVATVSGPAKMCKWGSTKNLLAVNTVKDVVILREHQMCTHFNDMVSAVQVSPTQVSIDIFTNKQHMELKSDIQIQGTFVTVDQVVIWSGRRVVVYEFSPDAQHARVVGSFESTCEMAALYENNLYLADKGDLVVANFQGAVKQKVDFTDREGEAMYIDINGSFMVVGSVNGALKLFDLSRRELRSAANPKFITDSATDFGELIQCRVNCKGTKVSCLVAQIEIGEGLRAIDTVFGYALHGYHGNDSLNQPGHQNSHCRQLRQSSLLPDPKVYIWDVDTDSVSYFNFSSGREDEDDQRVPPNSATSNDSRELTVMERTKLESSRSVCGRFVVNHFWEPSDPRLFVCEAKLLPDTTKPPISSTLLLNKTSSSQVRMQSELIIVSMFSTAESGVVVQDWLPLSEQHSHVVGVAVPYFYLLLKLDSLILDADKETGSSLYLTAKRPSQISTHVMRDFQGLESADKTTKQAMMEFSYHLSVGNMDEAFKAIKTIKSQQVWENMARMCVKSKRLDVASVCLGNMGFARGSRMLKMAQTEPELDARVAMLAIVLDMKDEAAHLYQRCGRWDLLNRLYQDTGEMEKAIELARTKDRIHLRHTFYRCAKTLEARGELQDAVPFYEQSETHRFEVPRMLFDDTLALEQYATQTKDKGVKRWWAQYMESTGDMETALEYYEAAEDYLSLARVYCYLNDLEKAAKLANDTGDKAACYHLARQYENSDNIKEAIHFFSRAQAYGNAIRLCKENQFEDQMLNLALMAGPREQLDAARYFESLGKGGIERAIMLYHKAGLLTKATDLAFKHQQFNALQMIALDLTSECDPALLSKCAAFFIDNGQFDKAVDMFAISKKYVEALDLCVQHNIPITEEVAERLTIPKDEGTAEERRKVLLKVAECAYAQNNYHLATKKYTEAGDKVNAMKSLMKSGDTKRIMYFAQTSRERDIYIMAANYLQSTEWQKSPEIMKSITTFYTKAKAHDLLAGFYDACAQAEIDEYKDYDKALSALSEAYRSFSKAQQGNTAELDGRVSNLREKIELVKKFVQIRSQFQVSPDEAMLAARDFANELRNDEAVRRADLYALIVEYLARSQKYEMAYKAIEQMKQRCPGAQIGHHISEPVLLAISQAVGVQINRQSRGNLRGGFDANMELSDNE</sequence>
<dbReference type="FunFam" id="1.25.40.470:FF:000028">
    <property type="entry name" value="Intraflagellar transport protein 140-like protein"/>
    <property type="match status" value="1"/>
</dbReference>
<feature type="domain" description="Endonuclease/exonuclease/phosphatase" evidence="8">
    <location>
        <begin position="116"/>
        <end position="208"/>
    </location>
</feature>
<dbReference type="Pfam" id="PF03372">
    <property type="entry name" value="Exo_endo_phos"/>
    <property type="match status" value="1"/>
</dbReference>
<dbReference type="GO" id="GO:0036064">
    <property type="term" value="C:ciliary basal body"/>
    <property type="evidence" value="ECO:0007669"/>
    <property type="project" value="TreeGrafter"/>
</dbReference>
<dbReference type="InterPro" id="IPR056168">
    <property type="entry name" value="TPR_IF140/IFT172/WDR19"/>
</dbReference>